<comment type="caution">
    <text evidence="1">The sequence shown here is derived from an EMBL/GenBank/DDBJ whole genome shotgun (WGS) entry which is preliminary data.</text>
</comment>
<dbReference type="EMBL" id="WNWW01001023">
    <property type="protein sequence ID" value="KAF3419917.1"/>
    <property type="molecule type" value="Genomic_DNA"/>
</dbReference>
<sequence length="182" mass="20966">MQSIIYVHAYLLDYMPDMQLVPYSQNTQTQSFGLSNMSSFETEFTYETGCHGKGRRTVKGISNNSLPLETTLRVVSELGPTLRMERGKVIRISPTSNLPSQQDKYTLINQLPHRLALKIKLSLAQQALRGIPIYKKLHFINYKIVIVVFYDNRRTIEKQVLDKLVHSDMFLKAKKNFALTNK</sequence>
<organism evidence="1 2">
    <name type="scientific">Frieseomelitta varia</name>
    <dbReference type="NCBI Taxonomy" id="561572"/>
    <lineage>
        <taxon>Eukaryota</taxon>
        <taxon>Metazoa</taxon>
        <taxon>Ecdysozoa</taxon>
        <taxon>Arthropoda</taxon>
        <taxon>Hexapoda</taxon>
        <taxon>Insecta</taxon>
        <taxon>Pterygota</taxon>
        <taxon>Neoptera</taxon>
        <taxon>Endopterygota</taxon>
        <taxon>Hymenoptera</taxon>
        <taxon>Apocrita</taxon>
        <taxon>Aculeata</taxon>
        <taxon>Apoidea</taxon>
        <taxon>Anthophila</taxon>
        <taxon>Apidae</taxon>
        <taxon>Frieseomelitta</taxon>
    </lineage>
</organism>
<keyword evidence="2" id="KW-1185">Reference proteome</keyword>
<accession>A0A833RXJ2</accession>
<reference evidence="1" key="1">
    <citation type="submission" date="2019-11" db="EMBL/GenBank/DDBJ databases">
        <title>The nuclear and mitochondrial genomes of Frieseomelitta varia - a highly eusocial stingless bee (Meliponini) with a permanently sterile worker caste.</title>
        <authorList>
            <person name="Freitas F.C.P."/>
            <person name="Lourenco A.P."/>
            <person name="Nunes F.M.F."/>
            <person name="Paschoal A.R."/>
            <person name="Abreu F.C.P."/>
            <person name="Barbin F.O."/>
            <person name="Bataglia L."/>
            <person name="Cardoso-Junior C.A.M."/>
            <person name="Cervoni M.S."/>
            <person name="Silva S.R."/>
            <person name="Dalarmi F."/>
            <person name="Del Lama M.A."/>
            <person name="Depintor T.S."/>
            <person name="Ferreira K.M."/>
            <person name="Goria P.S."/>
            <person name="Jaskot M.C."/>
            <person name="Lago D.C."/>
            <person name="Luna-Lucena D."/>
            <person name="Moda L.M."/>
            <person name="Nascimento L."/>
            <person name="Pedrino M."/>
            <person name="Rabico F.O."/>
            <person name="Sanches F.C."/>
            <person name="Santos D.E."/>
            <person name="Santos C.G."/>
            <person name="Vieira J."/>
            <person name="Lopes T.F."/>
            <person name="Barchuk A.R."/>
            <person name="Hartfelder K."/>
            <person name="Simoes Z.L.P."/>
            <person name="Bitondi M.M.G."/>
            <person name="Pinheiro D.G."/>
        </authorList>
    </citation>
    <scope>NUCLEOTIDE SEQUENCE</scope>
    <source>
        <strain evidence="1">USP_RPSP 00005682</strain>
        <tissue evidence="1">Whole individual</tissue>
    </source>
</reference>
<dbReference type="AlphaFoldDB" id="A0A833RXJ2"/>
<evidence type="ECO:0000313" key="1">
    <source>
        <dbReference type="EMBL" id="KAF3419917.1"/>
    </source>
</evidence>
<gene>
    <name evidence="1" type="ORF">E2986_12023</name>
</gene>
<dbReference type="Proteomes" id="UP000655588">
    <property type="component" value="Unassembled WGS sequence"/>
</dbReference>
<evidence type="ECO:0000313" key="2">
    <source>
        <dbReference type="Proteomes" id="UP000655588"/>
    </source>
</evidence>
<name>A0A833RXJ2_9HYME</name>
<proteinExistence type="predicted"/>
<protein>
    <submittedName>
        <fullName evidence="1">Uncharacterized protein</fullName>
    </submittedName>
</protein>